<keyword evidence="1" id="KW-0812">Transmembrane</keyword>
<dbReference type="EMBL" id="FOYL01000017">
    <property type="protein sequence ID" value="SFR29143.1"/>
    <property type="molecule type" value="Genomic_DNA"/>
</dbReference>
<keyword evidence="3" id="KW-1185">Reference proteome</keyword>
<keyword evidence="1" id="KW-0472">Membrane</keyword>
<dbReference type="STRING" id="84724.SAMN04488564_11767"/>
<name>A0A1I6FGR7_9PSEU</name>
<accession>A0A1I6FGR7</accession>
<evidence type="ECO:0000313" key="3">
    <source>
        <dbReference type="Proteomes" id="UP000198583"/>
    </source>
</evidence>
<evidence type="ECO:0000313" key="2">
    <source>
        <dbReference type="EMBL" id="SFR29143.1"/>
    </source>
</evidence>
<evidence type="ECO:0000256" key="1">
    <source>
        <dbReference type="SAM" id="Phobius"/>
    </source>
</evidence>
<organism evidence="2 3">
    <name type="scientific">Lentzea waywayandensis</name>
    <dbReference type="NCBI Taxonomy" id="84724"/>
    <lineage>
        <taxon>Bacteria</taxon>
        <taxon>Bacillati</taxon>
        <taxon>Actinomycetota</taxon>
        <taxon>Actinomycetes</taxon>
        <taxon>Pseudonocardiales</taxon>
        <taxon>Pseudonocardiaceae</taxon>
        <taxon>Lentzea</taxon>
    </lineage>
</organism>
<reference evidence="3" key="1">
    <citation type="submission" date="2016-10" db="EMBL/GenBank/DDBJ databases">
        <authorList>
            <person name="Varghese N."/>
            <person name="Submissions S."/>
        </authorList>
    </citation>
    <scope>NUCLEOTIDE SEQUENCE [LARGE SCALE GENOMIC DNA]</scope>
    <source>
        <strain evidence="3">DSM 44232</strain>
    </source>
</reference>
<dbReference type="AlphaFoldDB" id="A0A1I6FGR7"/>
<feature type="transmembrane region" description="Helical" evidence="1">
    <location>
        <begin position="157"/>
        <end position="179"/>
    </location>
</feature>
<sequence>MSAVGQSADCRPTLTTLILDCMDLPNLIWTAVTTLSGLFTGTAQNVVQRIAGDRLHQLISNALAPTGSTALTELARNPRGQTEQTRLAGQLQTLALQDPGFAASLAQVVHHVHLGTGAQQSVMAPSTGSVKIRQGGFVIGDQHNTNSRHTKISAGGLAAIIVVGLLTLVLAGVTFVSLATGSHYRVGECLYLSNGAAAKIDCADPRAVTITRVVDGGQNPFVYCNGREGWYVDDKAKVLYCVYSR</sequence>
<protein>
    <submittedName>
        <fullName evidence="2">Uncharacterized protein</fullName>
    </submittedName>
</protein>
<dbReference type="Proteomes" id="UP000198583">
    <property type="component" value="Unassembled WGS sequence"/>
</dbReference>
<proteinExistence type="predicted"/>
<dbReference type="RefSeq" id="WP_093605584.1">
    <property type="nucleotide sequence ID" value="NZ_FOYL01000017.1"/>
</dbReference>
<gene>
    <name evidence="2" type="ORF">SAMN04488564_11767</name>
</gene>
<keyword evidence="1" id="KW-1133">Transmembrane helix</keyword>